<keyword evidence="4" id="KW-1185">Reference proteome</keyword>
<organism evidence="3 4">
    <name type="scientific">Diploscapter pachys</name>
    <dbReference type="NCBI Taxonomy" id="2018661"/>
    <lineage>
        <taxon>Eukaryota</taxon>
        <taxon>Metazoa</taxon>
        <taxon>Ecdysozoa</taxon>
        <taxon>Nematoda</taxon>
        <taxon>Chromadorea</taxon>
        <taxon>Rhabditida</taxon>
        <taxon>Rhabditina</taxon>
        <taxon>Rhabditomorpha</taxon>
        <taxon>Rhabditoidea</taxon>
        <taxon>Rhabditidae</taxon>
        <taxon>Diploscapter</taxon>
    </lineage>
</organism>
<proteinExistence type="predicted"/>
<sequence>MYIIIEPQSDEEASEIVTVLLQNSKKNFTITDDIRAFANRRVSGPSNSTEYHPDSDKALSPKMNSEPEPPNDIHTAIQQAIDHQFKTECQSAGDEAQNDPFASTSTDYLNSSAFIQDLLGRHIDPNFEEPQLKRRRGSVKYLPVECKVCGAHVQAKGNDWHTKSAHAIVHSNILRYMCPICGYKNRHRSEIARHITKQHEMSSKNIKIPDAITMEDKIELNKIVQVCFPGTKFITPIINPRDYEDTTSNSNENAK</sequence>
<dbReference type="SMART" id="SM00355">
    <property type="entry name" value="ZnF_C2H2"/>
    <property type="match status" value="2"/>
</dbReference>
<evidence type="ECO:0000256" key="1">
    <source>
        <dbReference type="SAM" id="MobiDB-lite"/>
    </source>
</evidence>
<gene>
    <name evidence="3" type="ORF">WR25_00619</name>
</gene>
<feature type="domain" description="C2H2-type" evidence="2">
    <location>
        <begin position="176"/>
        <end position="199"/>
    </location>
</feature>
<protein>
    <recommendedName>
        <fullName evidence="2">C2H2-type domain-containing protein</fullName>
    </recommendedName>
</protein>
<dbReference type="AlphaFoldDB" id="A0A2A2LGP8"/>
<feature type="domain" description="C2H2-type" evidence="2">
    <location>
        <begin position="144"/>
        <end position="170"/>
    </location>
</feature>
<reference evidence="3 4" key="1">
    <citation type="journal article" date="2017" name="Curr. Biol.">
        <title>Genome architecture and evolution of a unichromosomal asexual nematode.</title>
        <authorList>
            <person name="Fradin H."/>
            <person name="Zegar C."/>
            <person name="Gutwein M."/>
            <person name="Lucas J."/>
            <person name="Kovtun M."/>
            <person name="Corcoran D."/>
            <person name="Baugh L.R."/>
            <person name="Kiontke K."/>
            <person name="Gunsalus K."/>
            <person name="Fitch D.H."/>
            <person name="Piano F."/>
        </authorList>
    </citation>
    <scope>NUCLEOTIDE SEQUENCE [LARGE SCALE GENOMIC DNA]</scope>
    <source>
        <strain evidence="3">PF1309</strain>
    </source>
</reference>
<dbReference type="OrthoDB" id="6077919at2759"/>
<dbReference type="Proteomes" id="UP000218231">
    <property type="component" value="Unassembled WGS sequence"/>
</dbReference>
<accession>A0A2A2LGP8</accession>
<comment type="caution">
    <text evidence="3">The sequence shown here is derived from an EMBL/GenBank/DDBJ whole genome shotgun (WGS) entry which is preliminary data.</text>
</comment>
<dbReference type="EMBL" id="LIAE01006796">
    <property type="protein sequence ID" value="PAV85227.1"/>
    <property type="molecule type" value="Genomic_DNA"/>
</dbReference>
<evidence type="ECO:0000313" key="3">
    <source>
        <dbReference type="EMBL" id="PAV85227.1"/>
    </source>
</evidence>
<dbReference type="InterPro" id="IPR013087">
    <property type="entry name" value="Znf_C2H2_type"/>
</dbReference>
<name>A0A2A2LGP8_9BILA</name>
<evidence type="ECO:0000259" key="2">
    <source>
        <dbReference type="SMART" id="SM00355"/>
    </source>
</evidence>
<dbReference type="Gene3D" id="3.30.160.60">
    <property type="entry name" value="Classic Zinc Finger"/>
    <property type="match status" value="1"/>
</dbReference>
<feature type="region of interest" description="Disordered" evidence="1">
    <location>
        <begin position="41"/>
        <end position="72"/>
    </location>
</feature>
<evidence type="ECO:0000313" key="4">
    <source>
        <dbReference type="Proteomes" id="UP000218231"/>
    </source>
</evidence>